<gene>
    <name evidence="1" type="ORF">I8531_001128</name>
</gene>
<name>A0A9P3T6B7_KLUIN</name>
<dbReference type="EMBL" id="DACSUM010000006">
    <property type="protein sequence ID" value="HAT3580863.1"/>
    <property type="molecule type" value="Genomic_DNA"/>
</dbReference>
<protein>
    <submittedName>
        <fullName evidence="1">Uncharacterized protein</fullName>
    </submittedName>
</protein>
<dbReference type="AlphaFoldDB" id="A0A9P3T6B7"/>
<reference evidence="1" key="2">
    <citation type="submission" date="2020-10" db="EMBL/GenBank/DDBJ databases">
        <authorList>
            <consortium name="NCBI Pathogen Detection Project"/>
        </authorList>
    </citation>
    <scope>NUCLEOTIDE SEQUENCE</scope>
    <source>
        <strain evidence="1">CAVp300</strain>
    </source>
</reference>
<sequence>MTREFYNFKPKKNLYDGTEEGFYKFNMEITIPKIGKHIIFNNKIVRPIWEFDSVFQKQISDEISGVETFFYENDNMHSYKYMNFDVYVYSDNVDGCAVNIIVAAGESQPSRFKIILLGYAIEK</sequence>
<dbReference type="Proteomes" id="UP000867740">
    <property type="component" value="Unassembled WGS sequence"/>
</dbReference>
<organism evidence="1 2">
    <name type="scientific">Kluyvera intermedia</name>
    <name type="common">Enterobacter intermedius</name>
    <dbReference type="NCBI Taxonomy" id="61648"/>
    <lineage>
        <taxon>Bacteria</taxon>
        <taxon>Pseudomonadati</taxon>
        <taxon>Pseudomonadota</taxon>
        <taxon>Gammaproteobacteria</taxon>
        <taxon>Enterobacterales</taxon>
        <taxon>Enterobacteriaceae</taxon>
        <taxon>Kluyvera</taxon>
    </lineage>
</organism>
<accession>A0A9P3T6B7</accession>
<reference evidence="1" key="1">
    <citation type="journal article" date="2018" name="Genome Biol.">
        <title>SKESA: strategic k-mer extension for scrupulous assemblies.</title>
        <authorList>
            <person name="Souvorov A."/>
            <person name="Agarwala R."/>
            <person name="Lipman D.J."/>
        </authorList>
    </citation>
    <scope>NUCLEOTIDE SEQUENCE</scope>
    <source>
        <strain evidence="1">CAVp300</strain>
    </source>
</reference>
<proteinExistence type="predicted"/>
<comment type="caution">
    <text evidence="1">The sequence shown here is derived from an EMBL/GenBank/DDBJ whole genome shotgun (WGS) entry which is preliminary data.</text>
</comment>
<evidence type="ECO:0000313" key="2">
    <source>
        <dbReference type="Proteomes" id="UP000867740"/>
    </source>
</evidence>
<dbReference type="RefSeq" id="WP_047370787.1">
    <property type="nucleotide sequence ID" value="NZ_CABMNU010000005.1"/>
</dbReference>
<evidence type="ECO:0000313" key="1">
    <source>
        <dbReference type="EMBL" id="HAT3580863.1"/>
    </source>
</evidence>